<sequence length="329" mass="37494">MATLDDDAATDLELETIAATLLPLSAAQLKKIQHKLVPERLRATNLDDSMLLRLPQELRDAIYELVLEDYDAWSPALLLIAPSTLHHPSSFDTRSSTGYKMATLKNQNSKLGLENPAASGPLSSGQLQALRASDSENSRLLQLPQELLDQIYDEVLENERPKGFSYTKQPSMNYWCNEARPTSLHPLFRVCHQLREDLAEVFWKNITIYPGENLPIAAKCIANMDPKHKNLIRKVNFDGYFNCRQSAKRAAKYLEVELEFQRGTVWALYKNQSADGRSDWQFNARVNTLGEVEEFELAESEEETAWMYSKGESWYDWGDEAIQDVEAMD</sequence>
<dbReference type="PANTHER" id="PTHR42085">
    <property type="entry name" value="F-BOX DOMAIN-CONTAINING PROTEIN"/>
    <property type="match status" value="1"/>
</dbReference>
<proteinExistence type="predicted"/>
<reference evidence="2" key="1">
    <citation type="journal article" date="2017" name="bioRxiv">
        <title>Conservation of a gene cluster reveals novel cercosporin biosynthetic mechanisms and extends production to the genus Colletotrichum.</title>
        <authorList>
            <person name="de Jonge R."/>
            <person name="Ebert M.K."/>
            <person name="Huitt-Roehl C.R."/>
            <person name="Pal P."/>
            <person name="Suttle J.C."/>
            <person name="Spanner R.E."/>
            <person name="Neubauer J.D."/>
            <person name="Jurick W.M.II."/>
            <person name="Stott K.A."/>
            <person name="Secor G.A."/>
            <person name="Thomma B.P.H.J."/>
            <person name="Van de Peer Y."/>
            <person name="Townsend C.A."/>
            <person name="Bolton M.D."/>
        </authorList>
    </citation>
    <scope>NUCLEOTIDE SEQUENCE [LARGE SCALE GENOMIC DNA]</scope>
    <source>
        <strain evidence="2">CBS538.71</strain>
    </source>
</reference>
<organism evidence="1 2">
    <name type="scientific">Cercospora berteroae</name>
    <dbReference type="NCBI Taxonomy" id="357750"/>
    <lineage>
        <taxon>Eukaryota</taxon>
        <taxon>Fungi</taxon>
        <taxon>Dikarya</taxon>
        <taxon>Ascomycota</taxon>
        <taxon>Pezizomycotina</taxon>
        <taxon>Dothideomycetes</taxon>
        <taxon>Dothideomycetidae</taxon>
        <taxon>Mycosphaerellales</taxon>
        <taxon>Mycosphaerellaceae</taxon>
        <taxon>Cercospora</taxon>
    </lineage>
</organism>
<evidence type="ECO:0000313" key="2">
    <source>
        <dbReference type="Proteomes" id="UP000237631"/>
    </source>
</evidence>
<comment type="caution">
    <text evidence="1">The sequence shown here is derived from an EMBL/GenBank/DDBJ whole genome shotgun (WGS) entry which is preliminary data.</text>
</comment>
<dbReference type="InterPro" id="IPR038883">
    <property type="entry name" value="AN11006-like"/>
</dbReference>
<dbReference type="OrthoDB" id="72726at2759"/>
<evidence type="ECO:0000313" key="1">
    <source>
        <dbReference type="EMBL" id="PPJ58400.1"/>
    </source>
</evidence>
<name>A0A2S6CF86_9PEZI</name>
<dbReference type="AlphaFoldDB" id="A0A2S6CF86"/>
<gene>
    <name evidence="1" type="ORF">CBER1_08081</name>
</gene>
<dbReference type="PANTHER" id="PTHR42085:SF1">
    <property type="entry name" value="F-BOX DOMAIN-CONTAINING PROTEIN"/>
    <property type="match status" value="1"/>
</dbReference>
<evidence type="ECO:0008006" key="3">
    <source>
        <dbReference type="Google" id="ProtNLM"/>
    </source>
</evidence>
<dbReference type="Proteomes" id="UP000237631">
    <property type="component" value="Unassembled WGS sequence"/>
</dbReference>
<dbReference type="EMBL" id="PNEN01000460">
    <property type="protein sequence ID" value="PPJ58400.1"/>
    <property type="molecule type" value="Genomic_DNA"/>
</dbReference>
<keyword evidence="2" id="KW-1185">Reference proteome</keyword>
<accession>A0A2S6CF86</accession>
<protein>
    <recommendedName>
        <fullName evidence="3">F-box domain-containing protein</fullName>
    </recommendedName>
</protein>